<keyword evidence="4" id="KW-1185">Reference proteome</keyword>
<dbReference type="OrthoDB" id="6080065at2759"/>
<sequence length="991" mass="114960">MASEQSTNQGDDREASLFELMGFPDNMKLRIANEEWATIYPDNIYKDQPFPLKVKKTDVLKDCCFDVIDNIAVSTTDKDILEKSEENLVKYLTKVCFDELKKVRILFRWLSSLKLPELSLDNKIEKSVSYYLNQLYREETDYSTVFQRLCSLANLKCFICEGRIRTDTDSNRKNDDKYIKSRWNVVRIKDNWYLCNPQFACSHGVKYDKAWCLINDDGTLEEMEEKFDEKAEYKTYYNYNDYYFLTNPEELIYTHLPDNPKFQLLARKVTFNEFEEMVCLRQPFFDAGLTIISHPKRIIETSDPKLEIFIGTNSDIPVSFRHQICLLNDSNSGENSTIKAEPNVDLQSYVTLFQDRLRFRVVIRLRLPKSGIYKLAIFLRNEKDEILQRSVYKSACDYELHYTRKTDDVNIHSFPITAKTELGPNSDMEKFNFSNISPTIGMIDTDEDGYAEINFDGDDKIFNIFSKLENQQIGLEDLKNSLLSTFENGRASIRVFAPQEGEYALNIYAKKRDEIDKEMDPVCSYIINCKTKPKRNIKFPHEFNRKIGIQEKFIEFGLRTESDFQSFQKLNKKSTQFKIYKSKACKFNLELLHWDLYGAENIINNCAYCKNEMDYSTISIKFPSPGIYKLTVFVDQVPDGSQLLPVYICYFLVLDEKEVKKKEDESSNNYDNNEKNSPRNREEDWESKMDEILGVTDFMEMNEVDGVFREGEKVGFTNNKVSLVEKKTTEKKPNLKDSCRKNTADKSKSTLNRLQTASPFPSSKTRSVKSARDTSQRETSAKSSVSRQLFDKNTVNIPDKSRPSTAKDSSVNVAKLKSDLLKAIAETNYDLLKELIKMTSGKEYMKELSKEITIGMEMLRTMDKIKRIQLKILKIDPRCISEIRKYRQPPEIVHAVMKSTLLILGIPESNTSEWTNCQKYISVVSSDGLFSKIRSIEIPKVNADVISKAEQVLKNISLNEVKRTSAGVAAFYVWNKSNIYHYKSLRVNELC</sequence>
<dbReference type="PANTHER" id="PTHR47020:SF1">
    <property type="entry name" value="HILLARIN"/>
    <property type="match status" value="1"/>
</dbReference>
<feature type="domain" description="KY-like immunoglobulin-like" evidence="2">
    <location>
        <begin position="272"/>
        <end position="408"/>
    </location>
</feature>
<evidence type="ECO:0000256" key="1">
    <source>
        <dbReference type="SAM" id="MobiDB-lite"/>
    </source>
</evidence>
<evidence type="ECO:0000259" key="2">
    <source>
        <dbReference type="Pfam" id="PF23265"/>
    </source>
</evidence>
<feature type="compositionally biased region" description="Basic and acidic residues" evidence="1">
    <location>
        <begin position="672"/>
        <end position="686"/>
    </location>
</feature>
<feature type="compositionally biased region" description="Polar residues" evidence="1">
    <location>
        <begin position="781"/>
        <end position="796"/>
    </location>
</feature>
<dbReference type="InterPro" id="IPR053041">
    <property type="entry name" value="Transglut-like_Superfamily_Mod"/>
</dbReference>
<protein>
    <submittedName>
        <fullName evidence="3">DgyrCDS13042</fullName>
    </submittedName>
</protein>
<dbReference type="EMBL" id="CAJFCJ010000023">
    <property type="protein sequence ID" value="CAD5124779.1"/>
    <property type="molecule type" value="Genomic_DNA"/>
</dbReference>
<name>A0A7I8W9G3_9ANNE</name>
<dbReference type="Pfam" id="PF23265">
    <property type="entry name" value="Ig-like_KY"/>
    <property type="match status" value="2"/>
</dbReference>
<dbReference type="Gene3D" id="1.20.920.20">
    <property type="match status" value="1"/>
</dbReference>
<reference evidence="3 4" key="1">
    <citation type="submission" date="2020-08" db="EMBL/GenBank/DDBJ databases">
        <authorList>
            <person name="Hejnol A."/>
        </authorList>
    </citation>
    <scope>NUCLEOTIDE SEQUENCE [LARGE SCALE GENOMIC DNA]</scope>
</reference>
<comment type="caution">
    <text evidence="3">The sequence shown here is derived from an EMBL/GenBank/DDBJ whole genome shotgun (WGS) entry which is preliminary data.</text>
</comment>
<accession>A0A7I8W9G3</accession>
<feature type="region of interest" description="Disordered" evidence="1">
    <location>
        <begin position="662"/>
        <end position="686"/>
    </location>
</feature>
<feature type="compositionally biased region" description="Basic and acidic residues" evidence="1">
    <location>
        <begin position="770"/>
        <end position="780"/>
    </location>
</feature>
<feature type="region of interest" description="Disordered" evidence="1">
    <location>
        <begin position="727"/>
        <end position="809"/>
    </location>
</feature>
<feature type="compositionally biased region" description="Basic and acidic residues" evidence="1">
    <location>
        <begin position="727"/>
        <end position="748"/>
    </location>
</feature>
<organism evidence="3 4">
    <name type="scientific">Dimorphilus gyrociliatus</name>
    <dbReference type="NCBI Taxonomy" id="2664684"/>
    <lineage>
        <taxon>Eukaryota</taxon>
        <taxon>Metazoa</taxon>
        <taxon>Spiralia</taxon>
        <taxon>Lophotrochozoa</taxon>
        <taxon>Annelida</taxon>
        <taxon>Polychaeta</taxon>
        <taxon>Polychaeta incertae sedis</taxon>
        <taxon>Dinophilidae</taxon>
        <taxon>Dimorphilus</taxon>
    </lineage>
</organism>
<proteinExistence type="predicted"/>
<dbReference type="InterPro" id="IPR056564">
    <property type="entry name" value="Ig-like_KY"/>
</dbReference>
<feature type="compositionally biased region" description="Polar residues" evidence="1">
    <location>
        <begin position="749"/>
        <end position="765"/>
    </location>
</feature>
<feature type="domain" description="KY-like immunoglobulin-like" evidence="2">
    <location>
        <begin position="430"/>
        <end position="540"/>
    </location>
</feature>
<dbReference type="PANTHER" id="PTHR47020">
    <property type="entry name" value="HILLARIN"/>
    <property type="match status" value="1"/>
</dbReference>
<dbReference type="AlphaFoldDB" id="A0A7I8W9G3"/>
<dbReference type="Proteomes" id="UP000549394">
    <property type="component" value="Unassembled WGS sequence"/>
</dbReference>
<evidence type="ECO:0000313" key="3">
    <source>
        <dbReference type="EMBL" id="CAD5124779.1"/>
    </source>
</evidence>
<gene>
    <name evidence="3" type="ORF">DGYR_LOCUS12269</name>
</gene>
<evidence type="ECO:0000313" key="4">
    <source>
        <dbReference type="Proteomes" id="UP000549394"/>
    </source>
</evidence>